<dbReference type="InterPro" id="IPR020472">
    <property type="entry name" value="WD40_PAC1"/>
</dbReference>
<feature type="repeat" description="WD" evidence="6">
    <location>
        <begin position="243"/>
        <end position="284"/>
    </location>
</feature>
<dbReference type="SUPFAM" id="SSF50978">
    <property type="entry name" value="WD40 repeat-like"/>
    <property type="match status" value="1"/>
</dbReference>
<dbReference type="InterPro" id="IPR019775">
    <property type="entry name" value="WD40_repeat_CS"/>
</dbReference>
<dbReference type="Proteomes" id="UP000478008">
    <property type="component" value="Unassembled WGS sequence"/>
</dbReference>
<dbReference type="PROSITE" id="PS50082">
    <property type="entry name" value="WD_REPEATS_2"/>
    <property type="match status" value="4"/>
</dbReference>
<comment type="similarity">
    <text evidence="3 7">Belongs to the WD repeat PRL1/PRL2 family.</text>
</comment>
<dbReference type="GO" id="GO:0071011">
    <property type="term" value="C:precatalytic spliceosome"/>
    <property type="evidence" value="ECO:0007669"/>
    <property type="project" value="TreeGrafter"/>
</dbReference>
<keyword evidence="7" id="KW-0508">mRNA splicing</keyword>
<keyword evidence="2 7" id="KW-0677">Repeat</keyword>
<accession>A0A7D9H457</accession>
<gene>
    <name evidence="9" type="primary">PRP46</name>
    <name evidence="9" type="ORF">DEBR0S4_14598G</name>
    <name evidence="8" type="ORF">HII12_001212</name>
</gene>
<dbReference type="AlphaFoldDB" id="A0A7D9H457"/>
<dbReference type="InterPro" id="IPR036322">
    <property type="entry name" value="WD40_repeat_dom_sf"/>
</dbReference>
<organism evidence="9 10">
    <name type="scientific">Dekkera bruxellensis</name>
    <name type="common">Brettanomyces custersii</name>
    <dbReference type="NCBI Taxonomy" id="5007"/>
    <lineage>
        <taxon>Eukaryota</taxon>
        <taxon>Fungi</taxon>
        <taxon>Dikarya</taxon>
        <taxon>Ascomycota</taxon>
        <taxon>Saccharomycotina</taxon>
        <taxon>Pichiomycetes</taxon>
        <taxon>Pichiales</taxon>
        <taxon>Pichiaceae</taxon>
        <taxon>Brettanomyces</taxon>
    </lineage>
</organism>
<dbReference type="PROSITE" id="PS50294">
    <property type="entry name" value="WD_REPEATS_REGION"/>
    <property type="match status" value="4"/>
</dbReference>
<proteinExistence type="inferred from homology"/>
<evidence type="ECO:0000313" key="9">
    <source>
        <dbReference type="EMBL" id="VUG19269.1"/>
    </source>
</evidence>
<reference evidence="8 11" key="2">
    <citation type="journal article" date="2020" name="Appl. Microbiol. Biotechnol.">
        <title>Targeted gene deletion in Brettanomyces bruxellensis with an expression-free CRISPR-Cas9 system.</title>
        <authorList>
            <person name="Varela C."/>
            <person name="Bartel C."/>
            <person name="Onetto C."/>
            <person name="Borneman A."/>
        </authorList>
    </citation>
    <scope>NUCLEOTIDE SEQUENCE [LARGE SCALE GENOMIC DNA]</scope>
    <source>
        <strain evidence="8 11">AWRI1613</strain>
    </source>
</reference>
<sequence>MTFSSYNSIENIKKQVFSDRNASNLKSTLSNERGDRIYETAITRTNFNDEYRQLPKFLQKKLNRHKNILEVMREKEAGRKSGEDDLDLPPLDNMTTSTDLTITKSANQLGLQTWDNSGFIGQRKPEDLLANELIVPEIAESAPGQNMKVHPTWKLFRVLVGHTGQVTALGFDPNNEYFATGSSDRTIKIWNLASGQLMHTLTGHIMAVRGIVISDRHPYMFSCSEDKTVRCWDLEKNKVVRDYHGHLSSVYSIDIHPTLDLIVTGSRDSSVKVWDIRTRLPVYTLTGHKNTVNKVSCRPTDPQIISCSMDSTVKTWDLIAGKCSKTLTYHSKSVRTFCCNSDNDEFVSGSADGLKKFRLPNCEYLQNMEFLKHDQLSEGNLLLNTNCCNNDGEMFVGCDNGQYGFWDWDTGRIFQDGRNTPISGSMDSERGILCSSFDRSGIRLVTGNVDKTIRMWKPEISAD</sequence>
<evidence type="ECO:0000313" key="8">
    <source>
        <dbReference type="EMBL" id="KAF6014795.1"/>
    </source>
</evidence>
<keyword evidence="10" id="KW-1185">Reference proteome</keyword>
<name>A0A7D9H457_DEKBR</name>
<dbReference type="EMBL" id="CABFWN010000004">
    <property type="protein sequence ID" value="VUG19269.1"/>
    <property type="molecule type" value="Genomic_DNA"/>
</dbReference>
<dbReference type="InterPro" id="IPR045241">
    <property type="entry name" value="Prp46/PLRG1-like"/>
</dbReference>
<dbReference type="PANTHER" id="PTHR19923">
    <property type="entry name" value="WD40 REPEAT PROTEINPRL1/PRL2-RELATED"/>
    <property type="match status" value="1"/>
</dbReference>
<comment type="subcellular location">
    <subcellularLocation>
        <location evidence="7">Nucleus</location>
    </subcellularLocation>
</comment>
<keyword evidence="7" id="KW-0747">Spliceosome</keyword>
<evidence type="ECO:0000256" key="4">
    <source>
        <dbReference type="ARBA" id="ARBA00026147"/>
    </source>
</evidence>
<feature type="repeat" description="WD" evidence="6">
    <location>
        <begin position="159"/>
        <end position="200"/>
    </location>
</feature>
<dbReference type="GO" id="GO:0000398">
    <property type="term" value="P:mRNA splicing, via spliceosome"/>
    <property type="evidence" value="ECO:0007669"/>
    <property type="project" value="UniProtKB-UniRule"/>
</dbReference>
<keyword evidence="7" id="KW-0539">Nucleus</keyword>
<dbReference type="Gene3D" id="2.130.10.10">
    <property type="entry name" value="YVTN repeat-like/Quinoprotein amine dehydrogenase"/>
    <property type="match status" value="1"/>
</dbReference>
<feature type="repeat" description="WD" evidence="6">
    <location>
        <begin position="285"/>
        <end position="326"/>
    </location>
</feature>
<dbReference type="Pfam" id="PF00400">
    <property type="entry name" value="WD40"/>
    <property type="match status" value="6"/>
</dbReference>
<evidence type="ECO:0000256" key="2">
    <source>
        <dbReference type="ARBA" id="ARBA00022737"/>
    </source>
</evidence>
<protein>
    <recommendedName>
        <fullName evidence="4 7">Pre-mRNA-splicing factor PRP46</fullName>
    </recommendedName>
    <alternativeName>
        <fullName evidence="5 7">Pre-mRNA-processing protein 46</fullName>
    </alternativeName>
</protein>
<dbReference type="GO" id="GO:0071013">
    <property type="term" value="C:catalytic step 2 spliceosome"/>
    <property type="evidence" value="ECO:0007669"/>
    <property type="project" value="TreeGrafter"/>
</dbReference>
<evidence type="ECO:0000313" key="10">
    <source>
        <dbReference type="Proteomes" id="UP000478008"/>
    </source>
</evidence>
<dbReference type="InterPro" id="IPR001680">
    <property type="entry name" value="WD40_rpt"/>
</dbReference>
<evidence type="ECO:0000256" key="7">
    <source>
        <dbReference type="RuleBase" id="RU369036"/>
    </source>
</evidence>
<dbReference type="PRINTS" id="PR00320">
    <property type="entry name" value="GPROTEINBRPT"/>
</dbReference>
<dbReference type="CDD" id="cd00200">
    <property type="entry name" value="WD40"/>
    <property type="match status" value="1"/>
</dbReference>
<evidence type="ECO:0000256" key="5">
    <source>
        <dbReference type="ARBA" id="ARBA00033071"/>
    </source>
</evidence>
<dbReference type="GO" id="GO:0000974">
    <property type="term" value="C:Prp19 complex"/>
    <property type="evidence" value="ECO:0007669"/>
    <property type="project" value="TreeGrafter"/>
</dbReference>
<dbReference type="PROSITE" id="PS00678">
    <property type="entry name" value="WD_REPEATS_1"/>
    <property type="match status" value="2"/>
</dbReference>
<comment type="function">
    <text evidence="7">Involved in pre-mRNA splicing and required for cell cycle progression at G2/M.</text>
</comment>
<evidence type="ECO:0000256" key="6">
    <source>
        <dbReference type="PROSITE-ProRule" id="PRU00221"/>
    </source>
</evidence>
<keyword evidence="1 6" id="KW-0853">WD repeat</keyword>
<dbReference type="InterPro" id="IPR015943">
    <property type="entry name" value="WD40/YVTN_repeat-like_dom_sf"/>
</dbReference>
<evidence type="ECO:0000313" key="11">
    <source>
        <dbReference type="Proteomes" id="UP000568158"/>
    </source>
</evidence>
<evidence type="ECO:0000256" key="1">
    <source>
        <dbReference type="ARBA" id="ARBA00022574"/>
    </source>
</evidence>
<reference evidence="9 10" key="1">
    <citation type="submission" date="2019-07" db="EMBL/GenBank/DDBJ databases">
        <authorList>
            <person name="Friedrich A."/>
            <person name="Schacherer J."/>
        </authorList>
    </citation>
    <scope>NUCLEOTIDE SEQUENCE [LARGE SCALE GENOMIC DNA]</scope>
</reference>
<dbReference type="Proteomes" id="UP000568158">
    <property type="component" value="Unassembled WGS sequence"/>
</dbReference>
<feature type="repeat" description="WD" evidence="6">
    <location>
        <begin position="201"/>
        <end position="242"/>
    </location>
</feature>
<dbReference type="EMBL" id="JABCYN010000012">
    <property type="protein sequence ID" value="KAF6014795.1"/>
    <property type="molecule type" value="Genomic_DNA"/>
</dbReference>
<dbReference type="PANTHER" id="PTHR19923:SF0">
    <property type="entry name" value="PLEIOTROPIC REGULATOR 1"/>
    <property type="match status" value="1"/>
</dbReference>
<keyword evidence="7" id="KW-0507">mRNA processing</keyword>
<evidence type="ECO:0000256" key="3">
    <source>
        <dbReference type="ARBA" id="ARBA00025726"/>
    </source>
</evidence>
<dbReference type="SMART" id="SM00320">
    <property type="entry name" value="WD40"/>
    <property type="match status" value="6"/>
</dbReference>
<comment type="subunit">
    <text evidence="7">Associated with the spliceosome.</text>
</comment>